<organism evidence="1 2">
    <name type="scientific">Passalora fulva</name>
    <name type="common">Tomato leaf mold</name>
    <name type="synonym">Cladosporium fulvum</name>
    <dbReference type="NCBI Taxonomy" id="5499"/>
    <lineage>
        <taxon>Eukaryota</taxon>
        <taxon>Fungi</taxon>
        <taxon>Dikarya</taxon>
        <taxon>Ascomycota</taxon>
        <taxon>Pezizomycotina</taxon>
        <taxon>Dothideomycetes</taxon>
        <taxon>Dothideomycetidae</taxon>
        <taxon>Mycosphaerellales</taxon>
        <taxon>Mycosphaerellaceae</taxon>
        <taxon>Fulvia</taxon>
    </lineage>
</organism>
<dbReference type="AlphaFoldDB" id="A0A9Q8UTP0"/>
<sequence>MSQIIHLREEPVEHNDNGIRDILEAIENNGGVIETVSNIDAAKELFKDKEENRPMVLATGRMLVGPEGYKVVLGAAAIDYIRKGGTVIVVWPLDFPAYDLDAFFKMSGLPWRVTASGDWYKTDHVLNQNFPHFSTNRFADYEMKCGLLDNVRSEDSLYVRDAVGLRAQLENASPDLWQDGVASAYAKIKDGIFGYVGDDGENKESIEVVLAMLGLF</sequence>
<reference evidence="1" key="1">
    <citation type="submission" date="2021-12" db="EMBL/GenBank/DDBJ databases">
        <authorList>
            <person name="Zaccaron A."/>
            <person name="Stergiopoulos I."/>
        </authorList>
    </citation>
    <scope>NUCLEOTIDE SEQUENCE</scope>
    <source>
        <strain evidence="1">Race5_Kim</strain>
    </source>
</reference>
<evidence type="ECO:0000313" key="2">
    <source>
        <dbReference type="Proteomes" id="UP000756132"/>
    </source>
</evidence>
<reference evidence="1" key="2">
    <citation type="journal article" date="2022" name="Microb. Genom.">
        <title>A chromosome-scale genome assembly of the tomato pathogen Cladosporium fulvum reveals a compartmentalized genome architecture and the presence of a dispensable chromosome.</title>
        <authorList>
            <person name="Zaccaron A.Z."/>
            <person name="Chen L.H."/>
            <person name="Samaras A."/>
            <person name="Stergiopoulos I."/>
        </authorList>
    </citation>
    <scope>NUCLEOTIDE SEQUENCE</scope>
    <source>
        <strain evidence="1">Race5_Kim</strain>
    </source>
</reference>
<gene>
    <name evidence="1" type="ORF">CLAFUR5_09518</name>
</gene>
<name>A0A9Q8UTP0_PASFU</name>
<protein>
    <submittedName>
        <fullName evidence="1">Uncharacterized protein</fullName>
    </submittedName>
</protein>
<dbReference type="RefSeq" id="XP_047766394.1">
    <property type="nucleotide sequence ID" value="XM_047908666.1"/>
</dbReference>
<accession>A0A9Q8UTP0</accession>
<proteinExistence type="predicted"/>
<dbReference type="Proteomes" id="UP000756132">
    <property type="component" value="Chromosome 9"/>
</dbReference>
<evidence type="ECO:0000313" key="1">
    <source>
        <dbReference type="EMBL" id="UJO22028.1"/>
    </source>
</evidence>
<keyword evidence="2" id="KW-1185">Reference proteome</keyword>
<dbReference type="KEGG" id="ffu:CLAFUR5_09518"/>
<dbReference type="EMBL" id="CP090171">
    <property type="protein sequence ID" value="UJO22028.1"/>
    <property type="molecule type" value="Genomic_DNA"/>
</dbReference>
<dbReference type="GeneID" id="71989396"/>